<dbReference type="Proteomes" id="UP001215151">
    <property type="component" value="Unassembled WGS sequence"/>
</dbReference>
<feature type="region of interest" description="Disordered" evidence="1">
    <location>
        <begin position="3448"/>
        <end position="3485"/>
    </location>
</feature>
<protein>
    <recommendedName>
        <fullName evidence="7">DUF1746 domain-containing protein</fullName>
    </recommendedName>
</protein>
<keyword evidence="2" id="KW-1133">Transmembrane helix</keyword>
<reference evidence="5" key="1">
    <citation type="submission" date="2022-11" db="EMBL/GenBank/DDBJ databases">
        <title>Genome Sequence of Cubamyces cubensis.</title>
        <authorList>
            <person name="Buettner E."/>
        </authorList>
    </citation>
    <scope>NUCLEOTIDE SEQUENCE</scope>
    <source>
        <strain evidence="5">MPL-01</strain>
    </source>
</reference>
<feature type="region of interest" description="Disordered" evidence="1">
    <location>
        <begin position="1396"/>
        <end position="1416"/>
    </location>
</feature>
<feature type="compositionally biased region" description="Pro residues" evidence="1">
    <location>
        <begin position="2949"/>
        <end position="2961"/>
    </location>
</feature>
<evidence type="ECO:0008006" key="7">
    <source>
        <dbReference type="Google" id="ProtNLM"/>
    </source>
</evidence>
<dbReference type="Pfam" id="PF08508">
    <property type="entry name" value="DUF1746"/>
    <property type="match status" value="1"/>
</dbReference>
<organism evidence="5 6">
    <name type="scientific">Trametes cubensis</name>
    <dbReference type="NCBI Taxonomy" id="1111947"/>
    <lineage>
        <taxon>Eukaryota</taxon>
        <taxon>Fungi</taxon>
        <taxon>Dikarya</taxon>
        <taxon>Basidiomycota</taxon>
        <taxon>Agaricomycotina</taxon>
        <taxon>Agaricomycetes</taxon>
        <taxon>Polyporales</taxon>
        <taxon>Polyporaceae</taxon>
        <taxon>Trametes</taxon>
    </lineage>
</organism>
<dbReference type="PANTHER" id="PTHR32085">
    <property type="entry name" value="PROTEIN CSF1"/>
    <property type="match status" value="1"/>
</dbReference>
<dbReference type="Pfam" id="PF21678">
    <property type="entry name" value="Csf1_N"/>
    <property type="match status" value="1"/>
</dbReference>
<evidence type="ECO:0000256" key="2">
    <source>
        <dbReference type="SAM" id="Phobius"/>
    </source>
</evidence>
<feature type="transmembrane region" description="Helical" evidence="2">
    <location>
        <begin position="228"/>
        <end position="251"/>
    </location>
</feature>
<gene>
    <name evidence="5" type="ORF">ONZ51_g4646</name>
</gene>
<keyword evidence="6" id="KW-1185">Reference proteome</keyword>
<dbReference type="PANTHER" id="PTHR32085:SF3">
    <property type="entry name" value="PROTEIN CSF1"/>
    <property type="match status" value="1"/>
</dbReference>
<accession>A0AAD7XEF1</accession>
<evidence type="ECO:0000256" key="1">
    <source>
        <dbReference type="SAM" id="MobiDB-lite"/>
    </source>
</evidence>
<feature type="region of interest" description="Disordered" evidence="1">
    <location>
        <begin position="2625"/>
        <end position="2648"/>
    </location>
</feature>
<dbReference type="GO" id="GO:0006113">
    <property type="term" value="P:fermentation"/>
    <property type="evidence" value="ECO:0007669"/>
    <property type="project" value="InterPro"/>
</dbReference>
<sequence length="3573" mass="397666">MPMRYAQRKHIIQSLDSLLHTLHAVSFFLSPGPWAYICRYISQFQFSRPRDITSWSLRAWFLCILGSNALSLYNHAVKSTETGWLYILDFVGVDHVPSRASLLFLDFVIMLLQAILTTISYETSLARDMPPDTPDPLSPESIPLTPLSPLPLDGNAKPPGLPLHEDGTEYIIDLRLRTLLWRLSHPPPDPPPRQPVRSEDLLPLPNTTAPLPLSHSLRMFCVEDGWMLVFYFFYWNRFFAFLFGVLARFALWNQAEYSIWVELGSIHFSILGGRILIKDLRYHSSNQTFRVVKAQISWRYWIRRPAEEEDLSHARVIGEDMLGKHSSPLACRVHVSLQGFEWFIYNRTAAFDNIVSQLDPDVPSTPVPTPVPGGAPSVRKIFSRTSVFRDPSILGPPVSLVSSIYKRTPTFVKRGVGWLQQQLPYLDPKDLLPISLEIIKGAVTIGNASTPNLLAAEFQRAEGTYGIARSKHDLYKQVLNIKLQGPSVSYVENESYTNPMSEIGRRTHEHVNRSDTAPLRHSSYLSFQAFHRVWQHLRLWTTLPAPPSHAHSIPLGMSHPQTWGRRKQHKSVDEETPLGADFATLEYAVERKILEANVLELLYYADVVGVVPPPAAGQEAQDESLDPFDIGNGDLPPEWGVDVVVRGGFIRYGPWADRQRVVLQHAFFPPTYLDAQPTPRLKPGDMRMWTGMKVFIELRDGVTLQLPFREPSKNWQWDGKAEVKDRPRKREAASIHVRAGDSSTISYIVPMVASSKGYISVLEVHLDTVTVTSSLNDIRLLTAETCRIRSHLPAPLKWNGTRQWTFAISLRQPCLYLLRDHINMFTDLGKDWSTGPPSDYNLFTPMIYVVDLDMHNYDINLYVNDHNIIDKPLIKEDNALLTLRGTHLTNGIHMPFNKYRPEATTVSFWIDAPDVNLSLSLPRWNITSLSPVPDRSQIGRIGMLNMKGSYRYFAEVKPEYVDQLKLDFSARDVVYKAFGWTIRYFMILRDNYFGSFTHFSTLTEYLEKRKRGQPLGDPINLSYREGQSNAMQVTLGLEVDNGLMILPAGYHGYEKYNQEHAQNSPEDLGPCLMLSLPMLQLQLRTNDYYMEMSLNLDTLSGRISEHCYNDTILSSPANFSNRRDKIVIDGLDIVANRLFGPRPAAATYVCIWEIHVGDVKTSVNAHEARLLSSVGSAFGLNFSDPLNAPAKEYAIPADPDVTFLKVQVDTVNAVWLAGEAAAELSLPNGLRFDTNDLAGKSFRRVTSLRLPEGSAKLLLSSKQDRSRWIEAADARLDVDLDIYSTPSGWRESARRQTEFISEQDAPTGRAKILYVQECDSAESSTLRPGRGALDNDFYLPQIRIPRMSPVETMQDRLAPPLPSLREDLSESDADPLPDAVRDAQIANLRPSNVAVDVLSDEDMTGGDESDDDDLTDWSTDYEEDIEDGAADTVWPSLNQYSAHCRHYEGRLLLRPASWATSPFVLTRDLSRHLHGFTTRYTDDVTHGTVIGPSWRGFACEESEDVDMSTYRMRSKRGFRIWVTPLVLPAATQLLKDISSSPLSPELRIDALTMKYIKAFRSRPTASVGTTRFDVQVPSVQLRSLQLIQSTSSPGTSRPGDVVLTVAQLYSDGIHLRGRLHSGSDILADKTIACAFSSLSVSLHARSSARQSYKQDPNAQCWLSIGPTIISMLRNELSVSLGILSADIGHSGPDLVLATIVVLARFSCGLVVAHRNLASQAPSSDRQIVHGILTYSRQRSVVDPLSTIQPSYLVQHGLPDNLRKDITFKFLVYLRFCLRSLDERERQAVQAMHRDAEYDVSIEEVLQALHNQWFGVGGDDDSSDISQQTLLQDLLHAPRAVDQPVAKEEWSLPYETLSFTVAGIRLALRHPDEAVQSSFVAGPIVVTVHHQSLDLVQAATSAASKGHPPSLVRDRERRGLIRLSLCLSLDHISSTVHPQAVEFAQILLREYRQHRTPLQHVLQELHLAQSPDSDKHLSPPRAVSPSRKPSPTFSVDCTLSMRSFTFTAATEKLILRFRNADVTYASSLLARSPSKEHSRWDISTNHSLMFGGASIEACAASPGQTKEHVLASLSFTDGRTNVILQHDATRNVTFRVFVGLGQLHLDVPRSALRLYRFVDGWRSDYLPGLDAMVRGLVYELRGPPQSPRPPPSHGSHSPRLVTFQVQTSVTSVRATLQVMHGTWLSWEMHETIGFLMNDSRRRSAHLFGLQMGPHVFGISKSRSHVHPSSSSSIKLELPTITLRGRHDSAGLQVLALVEFFHMSVRPSDWDTLLSVQQKSGQDFNDLLHIIEQTRQKRPDPRSESTNVPTSPTKPPIKFNGSFKLKGFRIGLEGLASTVFLECDDISGGISNHGRSLWHVKLSDLALSLASRLSVPRPTHRDRRSAFVRVDFDAHLERKSDASAPHFELSIAKVHAVMQPSSIGELGDFIDHLQAEVLVRKEERASELEEFKEKTRSLMKTLDVKIGEQSAAEKSLLELYTVSLVINNIGVAFPLSLARDLQMPRSGSHDDSAVRAFLFSIKRLSFGSHLGENGQASVTNFAFQFVSRFRQSVSADFSGENHKTRNRLVYPDMTAEVRSEHVAGSRRMSIGAEVSGFVLDVDSTIPDFVSSLLDVYRRGKDRVERLGGGISRSSPITEMGSRAEPAQSEERYGALPTSNIFLTLTFASGKVRMHSKESGVSHRRGVLSTLVYGRGEDNNGAEEFNLPEVSVWGEFRATPAVHKLLHNGQPTEPSTLIFKSTIHSSQNTLRPTLLPFISELVTKVEDHMRSSNWKGPQASPGSRPHGLLPVVATADEPSARVSSQTDPVSSMKISFSLRIDQSKLLFTCRPDANVIAGLHWDSGGFIIDIAPGARRVAFTGTVGGLTIALKHGFLSEDCVKLDARNLNFSMAFAKHQPDTGRVSSSISVVLDTEFSGGIRFSRLQDVLCFKAVWLDRIPVFSGGSTPSERPSNPPSALPTPLAPPSAKQELTTAVLIRFRRVELDVDLGQSISSIKLTLDDALVRTKITEVLSELSLSIEQLSILASGNLSGQANMPNFRFQTVRRNSSQYAREAGGRMLDLTMTSGVFTVKLDSEYHELIQYRAEPISVYIYDDWSQISSEVPTKDRRVHLDFVVTGTNVLAIMTVGTVPKLVSYVNKFRVNLDSQREGASRESQAFRIANAPKPDNPLSAVANAMFKSARSKLKETETGISYVIAQRMSLQLERLQLIVFPRSMRDPELAQFVGANVHARLQRVILGGNEPAKRDLRLHFSAISISKIAQLHHALTKDQQLDAPDWLKAIVTGSPEATIFGLPSMSMRMRSTERRDGTQRVLTYDFRSSFEKADVKDAEDIYISLNMALYSWLTVLRKTFAREMEQVQAAADARVAANAGLGPSSAQAALSLRKKTHDHAGTAVSPVDDAGALESLSPIRTRPRARGSISTRSVPLATHSLEDISLAPPLAPLKISTATVTPSPSKVLSPTAATSSGDPSSAASSGSAMTAALSSTAPAKKTKGLVYEPHDRKIERLTMRQLGEATPDVMHPFFMKKAGFSLEDSLPQYVHEYATLPTEEIMKALLKLYSKQLTRGVDGAPLAG</sequence>
<dbReference type="InterPro" id="IPR029636">
    <property type="entry name" value="Csf1"/>
</dbReference>
<keyword evidence="2" id="KW-0472">Membrane</keyword>
<evidence type="ECO:0000259" key="4">
    <source>
        <dbReference type="Pfam" id="PF21678"/>
    </source>
</evidence>
<feature type="transmembrane region" description="Helical" evidence="2">
    <location>
        <begin position="57"/>
        <end position="76"/>
    </location>
</feature>
<feature type="domain" description="Csf1 N-terminal" evidence="4">
    <location>
        <begin position="229"/>
        <end position="1011"/>
    </location>
</feature>
<feature type="region of interest" description="Disordered" evidence="1">
    <location>
        <begin position="3379"/>
        <end position="3398"/>
    </location>
</feature>
<dbReference type="EMBL" id="JAPEVG010000092">
    <property type="protein sequence ID" value="KAJ8483529.1"/>
    <property type="molecule type" value="Genomic_DNA"/>
</dbReference>
<feature type="compositionally biased region" description="Acidic residues" evidence="1">
    <location>
        <begin position="1398"/>
        <end position="1416"/>
    </location>
</feature>
<feature type="compositionally biased region" description="Basic and acidic residues" evidence="1">
    <location>
        <begin position="2292"/>
        <end position="2301"/>
    </location>
</feature>
<feature type="region of interest" description="Disordered" evidence="1">
    <location>
        <begin position="1968"/>
        <end position="1991"/>
    </location>
</feature>
<keyword evidence="2" id="KW-0812">Transmembrane</keyword>
<evidence type="ECO:0000313" key="6">
    <source>
        <dbReference type="Proteomes" id="UP001215151"/>
    </source>
</evidence>
<dbReference type="InterPro" id="IPR013715">
    <property type="entry name" value="DUF1746"/>
</dbReference>
<dbReference type="InterPro" id="IPR048636">
    <property type="entry name" value="Csf1_N"/>
</dbReference>
<feature type="compositionally biased region" description="Polar residues" evidence="1">
    <location>
        <begin position="3448"/>
        <end position="3457"/>
    </location>
</feature>
<feature type="domain" description="DUF1746" evidence="3">
    <location>
        <begin position="15"/>
        <end position="115"/>
    </location>
</feature>
<dbReference type="GO" id="GO:0016020">
    <property type="term" value="C:membrane"/>
    <property type="evidence" value="ECO:0007669"/>
    <property type="project" value="InterPro"/>
</dbReference>
<feature type="region of interest" description="Disordered" evidence="1">
    <location>
        <begin position="2940"/>
        <end position="2963"/>
    </location>
</feature>
<evidence type="ECO:0000259" key="3">
    <source>
        <dbReference type="Pfam" id="PF08508"/>
    </source>
</evidence>
<feature type="compositionally biased region" description="Low complexity" evidence="1">
    <location>
        <begin position="3458"/>
        <end position="3485"/>
    </location>
</feature>
<feature type="region of interest" description="Disordered" evidence="1">
    <location>
        <begin position="2292"/>
        <end position="2314"/>
    </location>
</feature>
<feature type="transmembrane region" description="Helical" evidence="2">
    <location>
        <begin position="96"/>
        <end position="119"/>
    </location>
</feature>
<comment type="caution">
    <text evidence="5">The sequence shown here is derived from an EMBL/GenBank/DDBJ whole genome shotgun (WGS) entry which is preliminary data.</text>
</comment>
<evidence type="ECO:0000313" key="5">
    <source>
        <dbReference type="EMBL" id="KAJ8483529.1"/>
    </source>
</evidence>
<proteinExistence type="predicted"/>
<name>A0AAD7XEF1_9APHY</name>